<evidence type="ECO:0000313" key="2">
    <source>
        <dbReference type="Proteomes" id="UP001152795"/>
    </source>
</evidence>
<feature type="non-terminal residue" evidence="1">
    <location>
        <position position="1"/>
    </location>
</feature>
<name>A0A7D9J8F9_PARCT</name>
<gene>
    <name evidence="1" type="ORF">PACLA_8A024411</name>
</gene>
<accession>A0A7D9J8F9</accession>
<keyword evidence="2" id="KW-1185">Reference proteome</keyword>
<evidence type="ECO:0000313" key="1">
    <source>
        <dbReference type="EMBL" id="CAB4024412.1"/>
    </source>
</evidence>
<protein>
    <submittedName>
        <fullName evidence="1">Uncharacterized protein</fullName>
    </submittedName>
</protein>
<sequence>MEPAFRYFAGKRRLAALERFSHAMLGIARHRLCGSVSSRRSERHRVCPGNLSIMATDYRIPSSQLRHRCTSTTCVRRHRFPSQPIGDGDGFGGVTIVRTRGWLDDGDVEVNEALSTLLWQNIERKIDRREQLPGTRHRCRIVGYDTQE</sequence>
<reference evidence="1" key="1">
    <citation type="submission" date="2020-04" db="EMBL/GenBank/DDBJ databases">
        <authorList>
            <person name="Alioto T."/>
            <person name="Alioto T."/>
            <person name="Gomez Garrido J."/>
        </authorList>
    </citation>
    <scope>NUCLEOTIDE SEQUENCE</scope>
    <source>
        <strain evidence="1">A484AB</strain>
    </source>
</reference>
<dbReference type="EMBL" id="CACRXK020013021">
    <property type="protein sequence ID" value="CAB4024412.1"/>
    <property type="molecule type" value="Genomic_DNA"/>
</dbReference>
<organism evidence="1 2">
    <name type="scientific">Paramuricea clavata</name>
    <name type="common">Red gorgonian</name>
    <name type="synonym">Violescent sea-whip</name>
    <dbReference type="NCBI Taxonomy" id="317549"/>
    <lineage>
        <taxon>Eukaryota</taxon>
        <taxon>Metazoa</taxon>
        <taxon>Cnidaria</taxon>
        <taxon>Anthozoa</taxon>
        <taxon>Octocorallia</taxon>
        <taxon>Malacalcyonacea</taxon>
        <taxon>Plexauridae</taxon>
        <taxon>Paramuricea</taxon>
    </lineage>
</organism>
<dbReference type="AlphaFoldDB" id="A0A7D9J8F9"/>
<dbReference type="Proteomes" id="UP001152795">
    <property type="component" value="Unassembled WGS sequence"/>
</dbReference>
<proteinExistence type="predicted"/>
<comment type="caution">
    <text evidence="1">The sequence shown here is derived from an EMBL/GenBank/DDBJ whole genome shotgun (WGS) entry which is preliminary data.</text>
</comment>